<dbReference type="SMART" id="SM00353">
    <property type="entry name" value="HLH"/>
    <property type="match status" value="1"/>
</dbReference>
<evidence type="ECO:0000256" key="1">
    <source>
        <dbReference type="SAM" id="Coils"/>
    </source>
</evidence>
<dbReference type="InterPro" id="IPR052099">
    <property type="entry name" value="Regulatory_TF_Diverse"/>
</dbReference>
<feature type="region of interest" description="Disordered" evidence="2">
    <location>
        <begin position="1"/>
        <end position="36"/>
    </location>
</feature>
<reference evidence="4 5" key="1">
    <citation type="submission" date="2024-07" db="EMBL/GenBank/DDBJ databases">
        <title>Section-level genome sequencing and comparative genomics of Aspergillus sections Usti and Cavernicolus.</title>
        <authorList>
            <consortium name="Lawrence Berkeley National Laboratory"/>
            <person name="Nybo J.L."/>
            <person name="Vesth T.C."/>
            <person name="Theobald S."/>
            <person name="Frisvad J.C."/>
            <person name="Larsen T.O."/>
            <person name="Kjaerboelling I."/>
            <person name="Rothschild-Mancinelli K."/>
            <person name="Lyhne E.K."/>
            <person name="Kogle M.E."/>
            <person name="Barry K."/>
            <person name="Clum A."/>
            <person name="Na H."/>
            <person name="Ledsgaard L."/>
            <person name="Lin J."/>
            <person name="Lipzen A."/>
            <person name="Kuo A."/>
            <person name="Riley R."/>
            <person name="Mondo S."/>
            <person name="Labutti K."/>
            <person name="Haridas S."/>
            <person name="Pangalinan J."/>
            <person name="Salamov A.A."/>
            <person name="Simmons B.A."/>
            <person name="Magnuson J.K."/>
            <person name="Chen J."/>
            <person name="Drula E."/>
            <person name="Henrissat B."/>
            <person name="Wiebenga A."/>
            <person name="Lubbers R.J."/>
            <person name="Gomes A.C."/>
            <person name="Makela M.R."/>
            <person name="Stajich J."/>
            <person name="Grigoriev I.V."/>
            <person name="Mortensen U.H."/>
            <person name="De Vries R.P."/>
            <person name="Baker S.E."/>
            <person name="Andersen M.R."/>
        </authorList>
    </citation>
    <scope>NUCLEOTIDE SEQUENCE [LARGE SCALE GENOMIC DNA]</scope>
    <source>
        <strain evidence="4 5">CBS 588.65</strain>
    </source>
</reference>
<organism evidence="4 5">
    <name type="scientific">Aspergillus granulosus</name>
    <dbReference type="NCBI Taxonomy" id="176169"/>
    <lineage>
        <taxon>Eukaryota</taxon>
        <taxon>Fungi</taxon>
        <taxon>Dikarya</taxon>
        <taxon>Ascomycota</taxon>
        <taxon>Pezizomycotina</taxon>
        <taxon>Eurotiomycetes</taxon>
        <taxon>Eurotiomycetidae</taxon>
        <taxon>Eurotiales</taxon>
        <taxon>Aspergillaceae</taxon>
        <taxon>Aspergillus</taxon>
        <taxon>Aspergillus subgen. Nidulantes</taxon>
    </lineage>
</organism>
<keyword evidence="5" id="KW-1185">Reference proteome</keyword>
<sequence length="157" mass="17472">MGWPVTGFTFPGLSPGEQCDSTSDNDDSPPLPTLNITQLSGSLAVHALSPSTSSIESEKVRDKRPIRYKKDKNRNPAQRKAHNAIEKRYRENLKTKFAALERATCGITGFSSVPLRKSTILSNAILHIEEMEDKNKKLEKELKALRKRVGSSPLEIL</sequence>
<dbReference type="EMBL" id="JBFXLT010000090">
    <property type="protein sequence ID" value="KAL2809394.1"/>
    <property type="molecule type" value="Genomic_DNA"/>
</dbReference>
<dbReference type="Pfam" id="PF00010">
    <property type="entry name" value="HLH"/>
    <property type="match status" value="1"/>
</dbReference>
<feature type="domain" description="BHLH" evidence="3">
    <location>
        <begin position="77"/>
        <end position="131"/>
    </location>
</feature>
<name>A0ABR4H1R2_9EURO</name>
<feature type="region of interest" description="Disordered" evidence="2">
    <location>
        <begin position="48"/>
        <end position="86"/>
    </location>
</feature>
<dbReference type="InterPro" id="IPR011598">
    <property type="entry name" value="bHLH_dom"/>
</dbReference>
<evidence type="ECO:0000259" key="3">
    <source>
        <dbReference type="PROSITE" id="PS50888"/>
    </source>
</evidence>
<comment type="caution">
    <text evidence="4">The sequence shown here is derived from an EMBL/GenBank/DDBJ whole genome shotgun (WGS) entry which is preliminary data.</text>
</comment>
<feature type="compositionally biased region" description="Basic residues" evidence="2">
    <location>
        <begin position="66"/>
        <end position="82"/>
    </location>
</feature>
<proteinExistence type="predicted"/>
<dbReference type="InterPro" id="IPR036638">
    <property type="entry name" value="HLH_DNA-bd_sf"/>
</dbReference>
<feature type="coiled-coil region" evidence="1">
    <location>
        <begin position="121"/>
        <end position="148"/>
    </location>
</feature>
<dbReference type="Gene3D" id="4.10.280.10">
    <property type="entry name" value="Helix-loop-helix DNA-binding domain"/>
    <property type="match status" value="1"/>
</dbReference>
<keyword evidence="1" id="KW-0175">Coiled coil</keyword>
<accession>A0ABR4H1R2</accession>
<evidence type="ECO:0000313" key="4">
    <source>
        <dbReference type="EMBL" id="KAL2809394.1"/>
    </source>
</evidence>
<evidence type="ECO:0000256" key="2">
    <source>
        <dbReference type="SAM" id="MobiDB-lite"/>
    </source>
</evidence>
<feature type="compositionally biased region" description="Basic and acidic residues" evidence="2">
    <location>
        <begin position="56"/>
        <end position="65"/>
    </location>
</feature>
<evidence type="ECO:0000313" key="5">
    <source>
        <dbReference type="Proteomes" id="UP001610334"/>
    </source>
</evidence>
<dbReference type="SUPFAM" id="SSF47459">
    <property type="entry name" value="HLH, helix-loop-helix DNA-binding domain"/>
    <property type="match status" value="1"/>
</dbReference>
<protein>
    <recommendedName>
        <fullName evidence="3">BHLH domain-containing protein</fullName>
    </recommendedName>
</protein>
<gene>
    <name evidence="4" type="ORF">BJX63DRAFT_364524</name>
</gene>
<dbReference type="PROSITE" id="PS50888">
    <property type="entry name" value="BHLH"/>
    <property type="match status" value="1"/>
</dbReference>
<dbReference type="PANTHER" id="PTHR47336:SF2">
    <property type="entry name" value="TRANSCRIPTION FACTOR HMS1-RELATED"/>
    <property type="match status" value="1"/>
</dbReference>
<dbReference type="Proteomes" id="UP001610334">
    <property type="component" value="Unassembled WGS sequence"/>
</dbReference>
<dbReference type="PANTHER" id="PTHR47336">
    <property type="entry name" value="TRANSCRIPTION FACTOR HMS1-RELATED"/>
    <property type="match status" value="1"/>
</dbReference>